<dbReference type="STRING" id="1208920.CONE_0123"/>
<feature type="active site" description="Proton acceptor" evidence="13">
    <location>
        <position position="100"/>
    </location>
</feature>
<dbReference type="Gene3D" id="2.60.410.10">
    <property type="entry name" value="D-Ala-D-Ala carboxypeptidase, C-terminal domain"/>
    <property type="match status" value="1"/>
</dbReference>
<evidence type="ECO:0000256" key="3">
    <source>
        <dbReference type="ARBA" id="ARBA00007164"/>
    </source>
</evidence>
<dbReference type="SMART" id="SM00936">
    <property type="entry name" value="PBP5_C"/>
    <property type="match status" value="1"/>
</dbReference>
<proteinExistence type="inferred from homology"/>
<dbReference type="EC" id="3.4.16.4" evidence="4"/>
<keyword evidence="7" id="KW-0732">Signal</keyword>
<feature type="binding site" evidence="14">
    <location>
        <position position="259"/>
    </location>
    <ligand>
        <name>substrate</name>
    </ligand>
</feature>
<dbReference type="OrthoDB" id="9795979at2"/>
<evidence type="ECO:0000256" key="11">
    <source>
        <dbReference type="ARBA" id="ARBA00023316"/>
    </source>
</evidence>
<evidence type="ECO:0000256" key="7">
    <source>
        <dbReference type="ARBA" id="ARBA00022729"/>
    </source>
</evidence>
<dbReference type="PRINTS" id="PR00725">
    <property type="entry name" value="DADACBPTASE1"/>
</dbReference>
<evidence type="ECO:0000256" key="2">
    <source>
        <dbReference type="ARBA" id="ARBA00004752"/>
    </source>
</evidence>
<reference evidence="17 18" key="1">
    <citation type="journal article" date="2013" name="Genome Biol. Evol.">
        <title>Genome evolution and phylogenomic analysis of candidatus kinetoplastibacterium, the betaproteobacterial endosymbionts of strigomonas and angomonas.</title>
        <authorList>
            <person name="Alves J.M."/>
            <person name="Serrano M.G."/>
            <person name="Maia da Silva F."/>
            <person name="Voegtly L.J."/>
            <person name="Matveyev A.V."/>
            <person name="Teixeira M.M."/>
            <person name="Camargo E.P."/>
            <person name="Buck G.A."/>
        </authorList>
    </citation>
    <scope>NUCLEOTIDE SEQUENCE [LARGE SCALE GENOMIC DNA]</scope>
    <source>
        <strain evidence="17 18">TCC290E</strain>
    </source>
</reference>
<dbReference type="Pfam" id="PF00768">
    <property type="entry name" value="Peptidase_S11"/>
    <property type="match status" value="1"/>
</dbReference>
<evidence type="ECO:0000256" key="6">
    <source>
        <dbReference type="ARBA" id="ARBA00022670"/>
    </source>
</evidence>
<dbReference type="eggNOG" id="COG1686">
    <property type="taxonomic scope" value="Bacteria"/>
</dbReference>
<dbReference type="InterPro" id="IPR001967">
    <property type="entry name" value="Peptidase_S11_N"/>
</dbReference>
<dbReference type="KEGG" id="kon:CONE_0123"/>
<evidence type="ECO:0000256" key="15">
    <source>
        <dbReference type="RuleBase" id="RU004016"/>
    </source>
</evidence>
<keyword evidence="8" id="KW-0378">Hydrolase</keyword>
<name>M1M9N3_9PROT</name>
<organism evidence="17 18">
    <name type="scientific">Candidatus Kinetoplastidibacterium stringomonadis TCC290E</name>
    <dbReference type="NCBI Taxonomy" id="1208920"/>
    <lineage>
        <taxon>Bacteria</taxon>
        <taxon>Pseudomonadati</taxon>
        <taxon>Pseudomonadota</taxon>
        <taxon>Betaproteobacteria</taxon>
        <taxon>Candidatus Kinetoplastidibacterium</taxon>
    </lineage>
</organism>
<comment type="catalytic activity">
    <reaction evidence="12">
        <text>Preferential cleavage: (Ac)2-L-Lys-D-Ala-|-D-Ala. Also transpeptidation of peptidyl-alanyl moieties that are N-acyl substituents of D-alanine.</text>
        <dbReference type="EC" id="3.4.16.4"/>
    </reaction>
</comment>
<dbReference type="GO" id="GO:0071555">
    <property type="term" value="P:cell wall organization"/>
    <property type="evidence" value="ECO:0007669"/>
    <property type="project" value="UniProtKB-KW"/>
</dbReference>
<protein>
    <recommendedName>
        <fullName evidence="4">serine-type D-Ala-D-Ala carboxypeptidase</fullName>
        <ecNumber evidence="4">3.4.16.4</ecNumber>
    </recommendedName>
</protein>
<dbReference type="RefSeq" id="WP_015397344.1">
    <property type="nucleotide sequence ID" value="NC_020299.1"/>
</dbReference>
<gene>
    <name evidence="17" type="ORF">CONE_0123</name>
</gene>
<dbReference type="GO" id="GO:0008360">
    <property type="term" value="P:regulation of cell shape"/>
    <property type="evidence" value="ECO:0007669"/>
    <property type="project" value="UniProtKB-KW"/>
</dbReference>
<feature type="active site" evidence="13">
    <location>
        <position position="157"/>
    </location>
</feature>
<dbReference type="HOGENOM" id="CLU_027070_8_1_4"/>
<feature type="domain" description="Peptidase S11 D-Ala-D-Ala carboxypeptidase A C-terminal" evidence="16">
    <location>
        <begin position="309"/>
        <end position="400"/>
    </location>
</feature>
<dbReference type="EMBL" id="CP003805">
    <property type="protein sequence ID" value="AGF48660.1"/>
    <property type="molecule type" value="Genomic_DNA"/>
</dbReference>
<dbReference type="SUPFAM" id="SSF69189">
    <property type="entry name" value="Penicillin-binding protein associated domain"/>
    <property type="match status" value="1"/>
</dbReference>
<dbReference type="InterPro" id="IPR015956">
    <property type="entry name" value="Peniciliin-bd_prot_C_sf"/>
</dbReference>
<dbReference type="InterPro" id="IPR018044">
    <property type="entry name" value="Peptidase_S11"/>
</dbReference>
<keyword evidence="6" id="KW-0645">Protease</keyword>
<dbReference type="PANTHER" id="PTHR21581:SF6">
    <property type="entry name" value="TRAFFICKING PROTEIN PARTICLE COMPLEX SUBUNIT 12"/>
    <property type="match status" value="1"/>
</dbReference>
<evidence type="ECO:0000313" key="17">
    <source>
        <dbReference type="EMBL" id="AGF48660.1"/>
    </source>
</evidence>
<keyword evidence="9" id="KW-0133">Cell shape</keyword>
<evidence type="ECO:0000259" key="16">
    <source>
        <dbReference type="SMART" id="SM00936"/>
    </source>
</evidence>
<evidence type="ECO:0000256" key="4">
    <source>
        <dbReference type="ARBA" id="ARBA00012448"/>
    </source>
</evidence>
<keyword evidence="5 17" id="KW-0121">Carboxypeptidase</keyword>
<dbReference type="GO" id="GO:0009252">
    <property type="term" value="P:peptidoglycan biosynthetic process"/>
    <property type="evidence" value="ECO:0007669"/>
    <property type="project" value="UniProtKB-UniPathway"/>
</dbReference>
<comment type="similarity">
    <text evidence="3 15">Belongs to the peptidase S11 family.</text>
</comment>
<sequence length="417" mass="46930">MNMFLKIKCTLSFIARLTFAVSLIMLMSSSLSVRSEDNKLDGILSISNDSDKPSIPVSSVSFLPKPNISSKSWIIVDVNSEQVLAYSNPDLKVEPASLTKILTAYLVFDAIEDKRLDTEQNVIVSEKAWRTVGSRMFLEPNKKVSISELLQGMIVQSGNDASIVLAESVSGDEDSFVYLMNREAKKIGMESSSFTNVTGLPDPRHLTTARDLSLLSISFLKKHESFLHYYKQKEFTFNGITQPNRNRLLWSDPSVDGLKTGYTDTAGYCLVSTALRGDRRILVVLLGANTEAIRTEESLRLLNWGFQNFDTLAMFEEKSSKSLEARVWEGVSDKINLRPKDPLWLSVPRGRAGDVKLIIERIDPLIAPLYKDQIIGVLQFSIDNQILKTVKLRINSSINRAGLFGRVKDIIRRWFEH</sequence>
<comment type="function">
    <text evidence="1">Removes C-terminal D-alanyl residues from sugar-peptide cell wall precursors.</text>
</comment>
<evidence type="ECO:0000256" key="12">
    <source>
        <dbReference type="ARBA" id="ARBA00034000"/>
    </source>
</evidence>
<dbReference type="PATRIC" id="fig|1208920.3.peg.659"/>
<evidence type="ECO:0000256" key="1">
    <source>
        <dbReference type="ARBA" id="ARBA00003217"/>
    </source>
</evidence>
<evidence type="ECO:0000256" key="5">
    <source>
        <dbReference type="ARBA" id="ARBA00022645"/>
    </source>
</evidence>
<dbReference type="GO" id="GO:0006508">
    <property type="term" value="P:proteolysis"/>
    <property type="evidence" value="ECO:0007669"/>
    <property type="project" value="UniProtKB-KW"/>
</dbReference>
<comment type="pathway">
    <text evidence="2">Cell wall biogenesis; peptidoglycan biosynthesis.</text>
</comment>
<evidence type="ECO:0000256" key="14">
    <source>
        <dbReference type="PIRSR" id="PIRSR618044-2"/>
    </source>
</evidence>
<dbReference type="AlphaFoldDB" id="M1M9N3"/>
<dbReference type="GO" id="GO:0009002">
    <property type="term" value="F:serine-type D-Ala-D-Ala carboxypeptidase activity"/>
    <property type="evidence" value="ECO:0007669"/>
    <property type="project" value="UniProtKB-EC"/>
</dbReference>
<feature type="active site" description="Acyl-ester intermediate" evidence="13">
    <location>
        <position position="97"/>
    </location>
</feature>
<evidence type="ECO:0000256" key="13">
    <source>
        <dbReference type="PIRSR" id="PIRSR618044-1"/>
    </source>
</evidence>
<evidence type="ECO:0000313" key="18">
    <source>
        <dbReference type="Proteomes" id="UP000011541"/>
    </source>
</evidence>
<keyword evidence="18" id="KW-1185">Reference proteome</keyword>
<dbReference type="InterPro" id="IPR012338">
    <property type="entry name" value="Beta-lactam/transpept-like"/>
</dbReference>
<keyword evidence="11" id="KW-0961">Cell wall biogenesis/degradation</keyword>
<evidence type="ECO:0000256" key="9">
    <source>
        <dbReference type="ARBA" id="ARBA00022960"/>
    </source>
</evidence>
<evidence type="ECO:0000256" key="8">
    <source>
        <dbReference type="ARBA" id="ARBA00022801"/>
    </source>
</evidence>
<dbReference type="InterPro" id="IPR012907">
    <property type="entry name" value="Peptidase_S11_C"/>
</dbReference>
<dbReference type="InterPro" id="IPR037167">
    <property type="entry name" value="Peptidase_S11_C_sf"/>
</dbReference>
<accession>M1M9N3</accession>
<dbReference type="PANTHER" id="PTHR21581">
    <property type="entry name" value="D-ALANYL-D-ALANINE CARBOXYPEPTIDASE"/>
    <property type="match status" value="1"/>
</dbReference>
<dbReference type="Proteomes" id="UP000011541">
    <property type="component" value="Chromosome"/>
</dbReference>
<dbReference type="SUPFAM" id="SSF56601">
    <property type="entry name" value="beta-lactamase/transpeptidase-like"/>
    <property type="match status" value="1"/>
</dbReference>
<dbReference type="Pfam" id="PF07943">
    <property type="entry name" value="PBP5_C"/>
    <property type="match status" value="1"/>
</dbReference>
<dbReference type="Gene3D" id="3.40.710.10">
    <property type="entry name" value="DD-peptidase/beta-lactamase superfamily"/>
    <property type="match status" value="1"/>
</dbReference>
<keyword evidence="10" id="KW-0573">Peptidoglycan synthesis</keyword>
<dbReference type="UniPathway" id="UPA00219"/>
<evidence type="ECO:0000256" key="10">
    <source>
        <dbReference type="ARBA" id="ARBA00022984"/>
    </source>
</evidence>